<dbReference type="Pfam" id="PF07007">
    <property type="entry name" value="LprI"/>
    <property type="match status" value="1"/>
</dbReference>
<dbReference type="KEGG" id="kba:A0U89_01295"/>
<evidence type="ECO:0000259" key="2">
    <source>
        <dbReference type="Pfam" id="PF07007"/>
    </source>
</evidence>
<dbReference type="Gene3D" id="1.20.1270.180">
    <property type="match status" value="1"/>
</dbReference>
<feature type="signal peptide" evidence="1">
    <location>
        <begin position="1"/>
        <end position="35"/>
    </location>
</feature>
<dbReference type="eggNOG" id="COG3755">
    <property type="taxonomic scope" value="Bacteria"/>
</dbReference>
<dbReference type="EMBL" id="CP014674">
    <property type="protein sequence ID" value="AOX15992.1"/>
    <property type="molecule type" value="Genomic_DNA"/>
</dbReference>
<feature type="chain" id="PRO_5009438991" description="Lysozyme inhibitor LprI-like N-terminal domain-containing protein" evidence="1">
    <location>
        <begin position="36"/>
        <end position="160"/>
    </location>
</feature>
<evidence type="ECO:0000313" key="3">
    <source>
        <dbReference type="EMBL" id="AOX15992.1"/>
    </source>
</evidence>
<gene>
    <name evidence="3" type="ORF">A0U89_01295</name>
</gene>
<organism evidence="3 4">
    <name type="scientific">Kozakia baliensis</name>
    <dbReference type="NCBI Taxonomy" id="153496"/>
    <lineage>
        <taxon>Bacteria</taxon>
        <taxon>Pseudomonadati</taxon>
        <taxon>Pseudomonadota</taxon>
        <taxon>Alphaproteobacteria</taxon>
        <taxon>Acetobacterales</taxon>
        <taxon>Acetobacteraceae</taxon>
        <taxon>Kozakia</taxon>
    </lineage>
</organism>
<evidence type="ECO:0000313" key="4">
    <source>
        <dbReference type="Proteomes" id="UP000179145"/>
    </source>
</evidence>
<reference evidence="3 4" key="1">
    <citation type="journal article" date="2016" name="Microb. Cell Fact.">
        <title>Dissection of exopolysaccharide biosynthesis in Kozakia baliensis.</title>
        <authorList>
            <person name="Brandt J.U."/>
            <person name="Jakob F."/>
            <person name="Behr J."/>
            <person name="Geissler A.J."/>
            <person name="Vogel R.F."/>
        </authorList>
    </citation>
    <scope>NUCLEOTIDE SEQUENCE [LARGE SCALE GENOMIC DNA]</scope>
    <source>
        <strain evidence="3 4">DSM 14400</strain>
    </source>
</reference>
<dbReference type="STRING" id="153496.A0U89_01295"/>
<sequence>MTGTNIIRESTPRMKTSLLFLIGTLTTGLPHAALAAPASCEQAQTTVQMEDCRAEDTRNAEKELQRYTQAAIKRIRHAGLPPQTLASFQKAMSAWAQYRRAECVAIYDKWSDGTIRGMKAQECLIHLTKTRTHEIWRNWLTFMDSKPSILPEPQEETAKP</sequence>
<keyword evidence="1" id="KW-0732">Signal</keyword>
<protein>
    <recommendedName>
        <fullName evidence="2">Lysozyme inhibitor LprI-like N-terminal domain-containing protein</fullName>
    </recommendedName>
</protein>
<dbReference type="RefSeq" id="WP_083278261.1">
    <property type="nucleotide sequence ID" value="NZ_BJVW01000004.1"/>
</dbReference>
<dbReference type="AlphaFoldDB" id="A0A1D8UQR1"/>
<dbReference type="InterPro" id="IPR009739">
    <property type="entry name" value="LprI-like_N"/>
</dbReference>
<evidence type="ECO:0000256" key="1">
    <source>
        <dbReference type="SAM" id="SignalP"/>
    </source>
</evidence>
<proteinExistence type="predicted"/>
<accession>A0A1D8UQR1</accession>
<dbReference type="OrthoDB" id="7340239at2"/>
<feature type="domain" description="Lysozyme inhibitor LprI-like N-terminal" evidence="2">
    <location>
        <begin position="41"/>
        <end position="134"/>
    </location>
</feature>
<keyword evidence="4" id="KW-1185">Reference proteome</keyword>
<name>A0A1D8UQR1_9PROT</name>
<dbReference type="Proteomes" id="UP000179145">
    <property type="component" value="Chromosome"/>
</dbReference>